<dbReference type="PANTHER" id="PTHR48056">
    <property type="entry name" value="LRR RECEPTOR-LIKE SERINE/THREONINE-PROTEIN KINASE-RELATED"/>
    <property type="match status" value="1"/>
</dbReference>
<keyword evidence="7" id="KW-1133">Transmembrane helix</keyword>
<name>A0A5J4Z7Z1_9ASTE</name>
<organism evidence="10 11">
    <name type="scientific">Nyssa sinensis</name>
    <dbReference type="NCBI Taxonomy" id="561372"/>
    <lineage>
        <taxon>Eukaryota</taxon>
        <taxon>Viridiplantae</taxon>
        <taxon>Streptophyta</taxon>
        <taxon>Embryophyta</taxon>
        <taxon>Tracheophyta</taxon>
        <taxon>Spermatophyta</taxon>
        <taxon>Magnoliopsida</taxon>
        <taxon>eudicotyledons</taxon>
        <taxon>Gunneridae</taxon>
        <taxon>Pentapetalae</taxon>
        <taxon>asterids</taxon>
        <taxon>Cornales</taxon>
        <taxon>Nyssaceae</taxon>
        <taxon>Nyssa</taxon>
    </lineage>
</organism>
<keyword evidence="4" id="KW-0067">ATP-binding</keyword>
<dbReference type="Gene3D" id="1.10.510.10">
    <property type="entry name" value="Transferase(Phosphotransferase) domain 1"/>
    <property type="match status" value="2"/>
</dbReference>
<gene>
    <name evidence="10" type="ORF">F0562_017962</name>
</gene>
<evidence type="ECO:0000256" key="7">
    <source>
        <dbReference type="SAM" id="Phobius"/>
    </source>
</evidence>
<dbReference type="Proteomes" id="UP000325577">
    <property type="component" value="Linkage Group LG9"/>
</dbReference>
<evidence type="ECO:0000256" key="4">
    <source>
        <dbReference type="ARBA" id="ARBA00022840"/>
    </source>
</evidence>
<keyword evidence="5" id="KW-0325">Glycoprotein</keyword>
<feature type="signal peptide" evidence="8">
    <location>
        <begin position="1"/>
        <end position="24"/>
    </location>
</feature>
<feature type="domain" description="Protein kinase" evidence="9">
    <location>
        <begin position="264"/>
        <end position="534"/>
    </location>
</feature>
<feature type="region of interest" description="Disordered" evidence="6">
    <location>
        <begin position="511"/>
        <end position="534"/>
    </location>
</feature>
<feature type="compositionally biased region" description="Basic and acidic residues" evidence="6">
    <location>
        <begin position="520"/>
        <end position="534"/>
    </location>
</feature>
<keyword evidence="3" id="KW-0547">Nucleotide-binding</keyword>
<keyword evidence="2" id="KW-0677">Repeat</keyword>
<evidence type="ECO:0000313" key="11">
    <source>
        <dbReference type="Proteomes" id="UP000325577"/>
    </source>
</evidence>
<keyword evidence="1" id="KW-0433">Leucine-rich repeat</keyword>
<dbReference type="OrthoDB" id="1914767at2759"/>
<evidence type="ECO:0000256" key="3">
    <source>
        <dbReference type="ARBA" id="ARBA00022741"/>
    </source>
</evidence>
<dbReference type="SUPFAM" id="SSF52058">
    <property type="entry name" value="L domain-like"/>
    <property type="match status" value="1"/>
</dbReference>
<sequence>MASISANCLFFLSILSISFTLILSATVIEDLNNLQPPSDFNTTITNNCLSNPSLRYCNSTPSDLPEIFKSSIVASHLCNQSNNPNCVESFPKIDLRSHPKVALLYLSFTFFWKYCPLTILSIDLANNSLNGNFPSDIFHCSQIQALDLSHNDLSGDFPIQNFSLLTNLTFLNLSYNHFSETRISDTQFFKRFNSSSFLHSGLLPDHGKFKIKAIILLFGFPIYIIVMVVCFGWLCFWRPDFLPGVLRRKHRFTLSMLKAATNGFSKKNLVGKSDAVGIYKGVLRDGTEVRIEIYWDKISRENHQIFVKECEKLVQLCHKNLVQVMGWCNNRKLRATVTEWIDGESIEMWLSRLAPPWKHRVKILMGIVEGMSYLHGEWPEVGYDLKTSSILLSEDQQPLISRFRVEDQNSSTKNIYRFGVFLLEMVANRRPREEFERGEAGFVEWVRMHYPENMQKVMDERMKKARHMVDQATELITLGLMCVDVSRGRQQSLGQISKTISRIYKSGLVSSSPHHTYKRLHGDRGEGHRRVQSR</sequence>
<keyword evidence="8" id="KW-0732">Signal</keyword>
<dbReference type="Gene3D" id="3.30.200.20">
    <property type="entry name" value="Phosphorylase Kinase, domain 1"/>
    <property type="match status" value="1"/>
</dbReference>
<keyword evidence="7" id="KW-0472">Membrane</keyword>
<dbReference type="AlphaFoldDB" id="A0A5J4Z7Z1"/>
<evidence type="ECO:0000256" key="6">
    <source>
        <dbReference type="SAM" id="MobiDB-lite"/>
    </source>
</evidence>
<feature type="transmembrane region" description="Helical" evidence="7">
    <location>
        <begin position="213"/>
        <end position="237"/>
    </location>
</feature>
<evidence type="ECO:0000256" key="8">
    <source>
        <dbReference type="SAM" id="SignalP"/>
    </source>
</evidence>
<keyword evidence="11" id="KW-1185">Reference proteome</keyword>
<feature type="chain" id="PRO_5023855768" description="Protein kinase domain-containing protein" evidence="8">
    <location>
        <begin position="25"/>
        <end position="534"/>
    </location>
</feature>
<dbReference type="PANTHER" id="PTHR48056:SF81">
    <property type="entry name" value="RECEPTOR PROTEIN-TYROSINE KINASE CEPR1"/>
    <property type="match status" value="1"/>
</dbReference>
<dbReference type="GO" id="GO:0005524">
    <property type="term" value="F:ATP binding"/>
    <property type="evidence" value="ECO:0007669"/>
    <property type="project" value="UniProtKB-KW"/>
</dbReference>
<dbReference type="GO" id="GO:0004672">
    <property type="term" value="F:protein kinase activity"/>
    <property type="evidence" value="ECO:0007669"/>
    <property type="project" value="InterPro"/>
</dbReference>
<evidence type="ECO:0000259" key="9">
    <source>
        <dbReference type="PROSITE" id="PS50011"/>
    </source>
</evidence>
<dbReference type="InterPro" id="IPR011009">
    <property type="entry name" value="Kinase-like_dom_sf"/>
</dbReference>
<dbReference type="InterPro" id="IPR050647">
    <property type="entry name" value="Plant_LRR-RLKs"/>
</dbReference>
<reference evidence="10 11" key="1">
    <citation type="submission" date="2019-09" db="EMBL/GenBank/DDBJ databases">
        <title>A chromosome-level genome assembly of the Chinese tupelo Nyssa sinensis.</title>
        <authorList>
            <person name="Yang X."/>
            <person name="Kang M."/>
            <person name="Yang Y."/>
            <person name="Xiong H."/>
            <person name="Wang M."/>
            <person name="Zhang Z."/>
            <person name="Wang Z."/>
            <person name="Wu H."/>
            <person name="Ma T."/>
            <person name="Liu J."/>
            <person name="Xi Z."/>
        </authorList>
    </citation>
    <scope>NUCLEOTIDE SEQUENCE [LARGE SCALE GENOMIC DNA]</scope>
    <source>
        <strain evidence="10">J267</strain>
        <tissue evidence="10">Leaf</tissue>
    </source>
</reference>
<keyword evidence="7" id="KW-0812">Transmembrane</keyword>
<dbReference type="Gene3D" id="3.80.10.10">
    <property type="entry name" value="Ribonuclease Inhibitor"/>
    <property type="match status" value="1"/>
</dbReference>
<evidence type="ECO:0000313" key="10">
    <source>
        <dbReference type="EMBL" id="KAA8514783.1"/>
    </source>
</evidence>
<dbReference type="PROSITE" id="PS50011">
    <property type="entry name" value="PROTEIN_KINASE_DOM"/>
    <property type="match status" value="1"/>
</dbReference>
<dbReference type="InterPro" id="IPR032675">
    <property type="entry name" value="LRR_dom_sf"/>
</dbReference>
<protein>
    <recommendedName>
        <fullName evidence="9">Protein kinase domain-containing protein</fullName>
    </recommendedName>
</protein>
<dbReference type="SUPFAM" id="SSF56112">
    <property type="entry name" value="Protein kinase-like (PK-like)"/>
    <property type="match status" value="1"/>
</dbReference>
<dbReference type="InterPro" id="IPR001245">
    <property type="entry name" value="Ser-Thr/Tyr_kinase_cat_dom"/>
</dbReference>
<accession>A0A5J4Z7Z1</accession>
<evidence type="ECO:0000256" key="2">
    <source>
        <dbReference type="ARBA" id="ARBA00022737"/>
    </source>
</evidence>
<evidence type="ECO:0000256" key="1">
    <source>
        <dbReference type="ARBA" id="ARBA00022614"/>
    </source>
</evidence>
<dbReference type="EMBL" id="CM018052">
    <property type="protein sequence ID" value="KAA8514783.1"/>
    <property type="molecule type" value="Genomic_DNA"/>
</dbReference>
<proteinExistence type="predicted"/>
<dbReference type="Pfam" id="PF07714">
    <property type="entry name" value="PK_Tyr_Ser-Thr"/>
    <property type="match status" value="1"/>
</dbReference>
<evidence type="ECO:0000256" key="5">
    <source>
        <dbReference type="ARBA" id="ARBA00023180"/>
    </source>
</evidence>
<dbReference type="InterPro" id="IPR000719">
    <property type="entry name" value="Prot_kinase_dom"/>
</dbReference>